<protein>
    <recommendedName>
        <fullName evidence="1">Glycosyltransferase 2-like domain-containing protein</fullName>
    </recommendedName>
</protein>
<dbReference type="InterPro" id="IPR029044">
    <property type="entry name" value="Nucleotide-diphossugar_trans"/>
</dbReference>
<comment type="caution">
    <text evidence="2">The sequence shown here is derived from an EMBL/GenBank/DDBJ whole genome shotgun (WGS) entry which is preliminary data.</text>
</comment>
<dbReference type="AlphaFoldDB" id="A0A178MHM0"/>
<name>A0A178MHM0_9CHLR</name>
<dbReference type="GO" id="GO:0044010">
    <property type="term" value="P:single-species biofilm formation"/>
    <property type="evidence" value="ECO:0007669"/>
    <property type="project" value="TreeGrafter"/>
</dbReference>
<dbReference type="PANTHER" id="PTHR43685">
    <property type="entry name" value="GLYCOSYLTRANSFERASE"/>
    <property type="match status" value="1"/>
</dbReference>
<organism evidence="2 3">
    <name type="scientific">Chloroflexus islandicus</name>
    <dbReference type="NCBI Taxonomy" id="1707952"/>
    <lineage>
        <taxon>Bacteria</taxon>
        <taxon>Bacillati</taxon>
        <taxon>Chloroflexota</taxon>
        <taxon>Chloroflexia</taxon>
        <taxon>Chloroflexales</taxon>
        <taxon>Chloroflexineae</taxon>
        <taxon>Chloroflexaceae</taxon>
        <taxon>Chloroflexus</taxon>
    </lineage>
</organism>
<dbReference type="EMBL" id="LWQS01000035">
    <property type="protein sequence ID" value="OAN47667.1"/>
    <property type="molecule type" value="Genomic_DNA"/>
</dbReference>
<gene>
    <name evidence="2" type="ORF">A6A03_09470</name>
</gene>
<dbReference type="Proteomes" id="UP000078287">
    <property type="component" value="Unassembled WGS sequence"/>
</dbReference>
<dbReference type="Pfam" id="PF00535">
    <property type="entry name" value="Glycos_transf_2"/>
    <property type="match status" value="1"/>
</dbReference>
<reference evidence="2 3" key="1">
    <citation type="submission" date="2016-04" db="EMBL/GenBank/DDBJ databases">
        <title>Chloroflexus islandicus sp. nov., a thermophilic filamentous anoxygenic phototrophic bacterium from geyser Strokkur (Iceland).</title>
        <authorList>
            <person name="Gaisin V.A."/>
            <person name="Kalashnikov A.M."/>
            <person name="Sukhacheva M.V."/>
            <person name="Grouzdev D.S."/>
            <person name="Ivanov T.M."/>
            <person name="Kuznetsov B."/>
            <person name="Gorlenko V.M."/>
        </authorList>
    </citation>
    <scope>NUCLEOTIDE SEQUENCE [LARGE SCALE GENOMIC DNA]</scope>
    <source>
        <strain evidence="3">isl-2</strain>
    </source>
</reference>
<dbReference type="SUPFAM" id="SSF53448">
    <property type="entry name" value="Nucleotide-diphospho-sugar transferases"/>
    <property type="match status" value="1"/>
</dbReference>
<dbReference type="PANTHER" id="PTHR43685:SF2">
    <property type="entry name" value="GLYCOSYLTRANSFERASE 2-LIKE DOMAIN-CONTAINING PROTEIN"/>
    <property type="match status" value="1"/>
</dbReference>
<dbReference type="CDD" id="cd06433">
    <property type="entry name" value="GT_2_WfgS_like"/>
    <property type="match status" value="1"/>
</dbReference>
<dbReference type="STRING" id="1707952.A6A03_09470"/>
<evidence type="ECO:0000313" key="2">
    <source>
        <dbReference type="EMBL" id="OAN47667.1"/>
    </source>
</evidence>
<dbReference type="InterPro" id="IPR050834">
    <property type="entry name" value="Glycosyltransf_2"/>
</dbReference>
<keyword evidence="3" id="KW-1185">Reference proteome</keyword>
<dbReference type="InterPro" id="IPR001173">
    <property type="entry name" value="Glyco_trans_2-like"/>
</dbReference>
<feature type="domain" description="Glycosyltransferase 2-like" evidence="1">
    <location>
        <begin position="64"/>
        <end position="176"/>
    </location>
</feature>
<evidence type="ECO:0000313" key="3">
    <source>
        <dbReference type="Proteomes" id="UP000078287"/>
    </source>
</evidence>
<dbReference type="Gene3D" id="3.90.550.10">
    <property type="entry name" value="Spore Coat Polysaccharide Biosynthesis Protein SpsA, Chain A"/>
    <property type="match status" value="1"/>
</dbReference>
<accession>A0A178MHM0</accession>
<proteinExistence type="predicted"/>
<sequence length="364" mass="39312">MVVQPASGINVAGMVPETASIGKDHAVTSMLPIAAEYPLWADYAQLTAHLPPPVIRNPAQPLVSIVVPSLNQGRYIGDTLRSILAQEYPNLEVWVIDGGSSDETPAVLRAFAGDARVQVVVGKDAGQADAINRGWARARGSVLAWLNSDDTYLPGAIASQVAALQAHPAAVAVYADALYTDAAGQPLRTIAARPYHPLALLRLLIPIQPTVFIRRAAVGLAGPLDLRMRYALDTAYWVRLAQLGSFQPTSAVVATYRLHAASKTVAQFAGFYREWLQIAEQTFTAMPELSPARREVLADIYAAMANLEARNGSLRAALRYAAYTLTLAGWRPRLAKTPLMLLDRVLGSDLAERAGSWWGRQTRG</sequence>
<evidence type="ECO:0000259" key="1">
    <source>
        <dbReference type="Pfam" id="PF00535"/>
    </source>
</evidence>